<dbReference type="Proteomes" id="UP000316759">
    <property type="component" value="Unassembled WGS sequence"/>
</dbReference>
<accession>A0A504YMA0</accession>
<proteinExistence type="predicted"/>
<gene>
    <name evidence="2" type="ORF">FGIG_05842</name>
</gene>
<name>A0A504YMA0_FASGI</name>
<dbReference type="AlphaFoldDB" id="A0A504YMA0"/>
<evidence type="ECO:0000256" key="1">
    <source>
        <dbReference type="SAM" id="MobiDB-lite"/>
    </source>
</evidence>
<comment type="caution">
    <text evidence="2">The sequence shown here is derived from an EMBL/GenBank/DDBJ whole genome shotgun (WGS) entry which is preliminary data.</text>
</comment>
<evidence type="ECO:0000313" key="2">
    <source>
        <dbReference type="EMBL" id="TPP62463.1"/>
    </source>
</evidence>
<feature type="compositionally biased region" description="Basic and acidic residues" evidence="1">
    <location>
        <begin position="138"/>
        <end position="151"/>
    </location>
</feature>
<protein>
    <submittedName>
        <fullName evidence="2">NAchR subunit</fullName>
    </submittedName>
</protein>
<reference evidence="2 3" key="1">
    <citation type="submission" date="2019-04" db="EMBL/GenBank/DDBJ databases">
        <title>Annotation for the trematode Fasciola gigantica.</title>
        <authorList>
            <person name="Choi Y.-J."/>
        </authorList>
    </citation>
    <scope>NUCLEOTIDE SEQUENCE [LARGE SCALE GENOMIC DNA]</scope>
    <source>
        <strain evidence="2">Uganda_cow_1</strain>
    </source>
</reference>
<organism evidence="2 3">
    <name type="scientific">Fasciola gigantica</name>
    <name type="common">Giant liver fluke</name>
    <dbReference type="NCBI Taxonomy" id="46835"/>
    <lineage>
        <taxon>Eukaryota</taxon>
        <taxon>Metazoa</taxon>
        <taxon>Spiralia</taxon>
        <taxon>Lophotrochozoa</taxon>
        <taxon>Platyhelminthes</taxon>
        <taxon>Trematoda</taxon>
        <taxon>Digenea</taxon>
        <taxon>Plagiorchiida</taxon>
        <taxon>Echinostomata</taxon>
        <taxon>Echinostomatoidea</taxon>
        <taxon>Fasciolidae</taxon>
        <taxon>Fasciola</taxon>
    </lineage>
</organism>
<dbReference type="STRING" id="46835.A0A504YMA0"/>
<dbReference type="OrthoDB" id="6226268at2759"/>
<dbReference type="EMBL" id="SUNJ01006803">
    <property type="protein sequence ID" value="TPP62463.1"/>
    <property type="molecule type" value="Genomic_DNA"/>
</dbReference>
<feature type="region of interest" description="Disordered" evidence="1">
    <location>
        <begin position="138"/>
        <end position="158"/>
    </location>
</feature>
<evidence type="ECO:0000313" key="3">
    <source>
        <dbReference type="Proteomes" id="UP000316759"/>
    </source>
</evidence>
<keyword evidence="3" id="KW-1185">Reference proteome</keyword>
<sequence>MSSQELMDLNERRQFTESFLRLHEFYRKNYPLDSELVTELRALRATYEQTGGANKALKAALDKTLDEALKVETERRLGLADLDWYERNSVHYPRRWDYSTPYFDRDYRWERAVHANEIERANHESQLIGDQLRRMREKQEDRVRQISRSDEAVDAPTT</sequence>